<accession>A0A7X1B1G6</accession>
<keyword evidence="3" id="KW-1185">Reference proteome</keyword>
<feature type="transmembrane region" description="Helical" evidence="1">
    <location>
        <begin position="65"/>
        <end position="83"/>
    </location>
</feature>
<dbReference type="AlphaFoldDB" id="A0A7X1B1G6"/>
<dbReference type="EMBL" id="JACHVA010000134">
    <property type="protein sequence ID" value="MBC2603869.1"/>
    <property type="molecule type" value="Genomic_DNA"/>
</dbReference>
<reference evidence="2 3" key="1">
    <citation type="submission" date="2020-07" db="EMBL/GenBank/DDBJ databases">
        <authorList>
            <person name="Feng X."/>
        </authorList>
    </citation>
    <scope>NUCLEOTIDE SEQUENCE [LARGE SCALE GENOMIC DNA]</scope>
    <source>
        <strain evidence="2 3">JCM14086</strain>
    </source>
</reference>
<keyword evidence="1" id="KW-0472">Membrane</keyword>
<keyword evidence="1" id="KW-1133">Transmembrane helix</keyword>
<evidence type="ECO:0000256" key="1">
    <source>
        <dbReference type="SAM" id="Phobius"/>
    </source>
</evidence>
<dbReference type="RefSeq" id="WP_185694487.1">
    <property type="nucleotide sequence ID" value="NZ_JACHVA010000134.1"/>
</dbReference>
<sequence>MSRIRVQELKILKMAEESGIARLETVVRTEPLIAKVMGLAAVAGMAKSFGSRLKGSGRNLGRKNLYSAIAGSFVFSLFLPMLIGRSGRKNNNHSVNSK</sequence>
<keyword evidence="1" id="KW-0812">Transmembrane</keyword>
<protein>
    <submittedName>
        <fullName evidence="2">Uncharacterized protein</fullName>
    </submittedName>
</protein>
<evidence type="ECO:0000313" key="2">
    <source>
        <dbReference type="EMBL" id="MBC2603869.1"/>
    </source>
</evidence>
<name>A0A7X1B1G6_9BACT</name>
<proteinExistence type="predicted"/>
<comment type="caution">
    <text evidence="2">The sequence shown here is derived from an EMBL/GenBank/DDBJ whole genome shotgun (WGS) entry which is preliminary data.</text>
</comment>
<dbReference type="Proteomes" id="UP000525652">
    <property type="component" value="Unassembled WGS sequence"/>
</dbReference>
<evidence type="ECO:0000313" key="3">
    <source>
        <dbReference type="Proteomes" id="UP000525652"/>
    </source>
</evidence>
<organism evidence="2 3">
    <name type="scientific">Puniceicoccus vermicola</name>
    <dbReference type="NCBI Taxonomy" id="388746"/>
    <lineage>
        <taxon>Bacteria</taxon>
        <taxon>Pseudomonadati</taxon>
        <taxon>Verrucomicrobiota</taxon>
        <taxon>Opitutia</taxon>
        <taxon>Puniceicoccales</taxon>
        <taxon>Puniceicoccaceae</taxon>
        <taxon>Puniceicoccus</taxon>
    </lineage>
</organism>
<gene>
    <name evidence="2" type="ORF">H5P30_18985</name>
</gene>